<evidence type="ECO:0000313" key="2">
    <source>
        <dbReference type="Proteomes" id="UP000032679"/>
    </source>
</evidence>
<protein>
    <recommendedName>
        <fullName evidence="3">N-formylglutamate amidohydrolase</fullName>
    </recommendedName>
</protein>
<proteinExistence type="predicted"/>
<comment type="caution">
    <text evidence="1">The sequence shown here is derived from an EMBL/GenBank/DDBJ whole genome shotgun (WGS) entry which is preliminary data.</text>
</comment>
<dbReference type="Proteomes" id="UP000032679">
    <property type="component" value="Unassembled WGS sequence"/>
</dbReference>
<reference evidence="1 2" key="1">
    <citation type="submission" date="2012-10" db="EMBL/GenBank/DDBJ databases">
        <title>Genome sequencing of Tanticharoenia sakaeratensis NBRC 103193.</title>
        <authorList>
            <person name="Azuma Y."/>
            <person name="Hadano H."/>
            <person name="Hirakawa H."/>
            <person name="Matsushita K."/>
        </authorList>
    </citation>
    <scope>NUCLEOTIDE SEQUENCE [LARGE SCALE GENOMIC DNA]</scope>
    <source>
        <strain evidence="1 2">NBRC 103193</strain>
    </source>
</reference>
<dbReference type="STRING" id="1231623.Tasa_009_016"/>
<gene>
    <name evidence="1" type="ORF">Tasa_009_016</name>
</gene>
<sequence length="258" mass="28089">MSSRSLLAESDPHPVRAHPAKHASPFVLVSDHAGRAVPLALGDLGVHADDWDRHIAWDIGIAGVGHKLRDRLGATLIEQTYSRLVIDCNRAPGHPTSVVISSDGTTVPVNASAPADCHARRAHEILHPYHGRIAEELNAREGEPTALIALHSFTPVMGGVARPWQIGLLHNRDSRLTSIMLELLRAEGDLCVGDNEPYVLTDTSDYTVPLHAEARGLPYLEVEIRQDLIADEAGQCAWADRLARLLPIAWARFCATHA</sequence>
<dbReference type="SUPFAM" id="SSF53187">
    <property type="entry name" value="Zn-dependent exopeptidases"/>
    <property type="match status" value="1"/>
</dbReference>
<dbReference type="EMBL" id="BALE01000009">
    <property type="protein sequence ID" value="GAN53221.1"/>
    <property type="molecule type" value="Genomic_DNA"/>
</dbReference>
<organism evidence="1 2">
    <name type="scientific">Tanticharoenia sakaeratensis NBRC 103193</name>
    <dbReference type="NCBI Taxonomy" id="1231623"/>
    <lineage>
        <taxon>Bacteria</taxon>
        <taxon>Pseudomonadati</taxon>
        <taxon>Pseudomonadota</taxon>
        <taxon>Alphaproteobacteria</taxon>
        <taxon>Acetobacterales</taxon>
        <taxon>Acetobacteraceae</taxon>
        <taxon>Tanticharoenia</taxon>
    </lineage>
</organism>
<dbReference type="PIRSF" id="PIRSF029730">
    <property type="entry name" value="UCP029730"/>
    <property type="match status" value="1"/>
</dbReference>
<evidence type="ECO:0000313" key="1">
    <source>
        <dbReference type="EMBL" id="GAN53221.1"/>
    </source>
</evidence>
<dbReference type="RefSeq" id="WP_048846997.1">
    <property type="nucleotide sequence ID" value="NZ_BALE01000009.1"/>
</dbReference>
<dbReference type="AlphaFoldDB" id="A0A0D6MI86"/>
<dbReference type="Pfam" id="PF05013">
    <property type="entry name" value="FGase"/>
    <property type="match status" value="1"/>
</dbReference>
<evidence type="ECO:0008006" key="3">
    <source>
        <dbReference type="Google" id="ProtNLM"/>
    </source>
</evidence>
<dbReference type="OrthoDB" id="9815326at2"/>
<dbReference type="InterPro" id="IPR007709">
    <property type="entry name" value="N-FG_amidohydro"/>
</dbReference>
<dbReference type="InterPro" id="IPR011227">
    <property type="entry name" value="UCP029730"/>
</dbReference>
<dbReference type="Gene3D" id="3.40.630.40">
    <property type="entry name" value="Zn-dependent exopeptidases"/>
    <property type="match status" value="1"/>
</dbReference>
<keyword evidence="2" id="KW-1185">Reference proteome</keyword>
<name>A0A0D6MI86_9PROT</name>
<accession>A0A0D6MI86</accession>